<dbReference type="InterPro" id="IPR023231">
    <property type="entry name" value="GSKIP_dom_sf"/>
</dbReference>
<dbReference type="Proteomes" id="UP001152320">
    <property type="component" value="Chromosome 12"/>
</dbReference>
<dbReference type="EMBL" id="JAIZAY010000012">
    <property type="protein sequence ID" value="KAJ8031707.1"/>
    <property type="molecule type" value="Genomic_DNA"/>
</dbReference>
<dbReference type="SUPFAM" id="SSF103107">
    <property type="entry name" value="Hypothetical protein c14orf129, hspc210"/>
    <property type="match status" value="1"/>
</dbReference>
<feature type="domain" description="GSKIP" evidence="2">
    <location>
        <begin position="19"/>
        <end position="119"/>
    </location>
</feature>
<keyword evidence="4" id="KW-1185">Reference proteome</keyword>
<name>A0A9Q1H1K4_HOLLE</name>
<organism evidence="3 4">
    <name type="scientific">Holothuria leucospilota</name>
    <name type="common">Black long sea cucumber</name>
    <name type="synonym">Mertensiothuria leucospilota</name>
    <dbReference type="NCBI Taxonomy" id="206669"/>
    <lineage>
        <taxon>Eukaryota</taxon>
        <taxon>Metazoa</taxon>
        <taxon>Echinodermata</taxon>
        <taxon>Eleutherozoa</taxon>
        <taxon>Echinozoa</taxon>
        <taxon>Holothuroidea</taxon>
        <taxon>Aspidochirotacea</taxon>
        <taxon>Aspidochirotida</taxon>
        <taxon>Holothuriidae</taxon>
        <taxon>Holothuria</taxon>
    </lineage>
</organism>
<evidence type="ECO:0000313" key="4">
    <source>
        <dbReference type="Proteomes" id="UP001152320"/>
    </source>
</evidence>
<dbReference type="AlphaFoldDB" id="A0A9Q1H1K4"/>
<evidence type="ECO:0000313" key="3">
    <source>
        <dbReference type="EMBL" id="KAJ8031707.1"/>
    </source>
</evidence>
<dbReference type="PANTHER" id="PTHR12490:SF4">
    <property type="entry name" value="GSK3B-INTERACTING PROTEIN"/>
    <property type="match status" value="1"/>
</dbReference>
<comment type="similarity">
    <text evidence="1">Belongs to the GSKIP family.</text>
</comment>
<evidence type="ECO:0000259" key="2">
    <source>
        <dbReference type="Pfam" id="PF05303"/>
    </source>
</evidence>
<dbReference type="GO" id="GO:0005737">
    <property type="term" value="C:cytoplasm"/>
    <property type="evidence" value="ECO:0007669"/>
    <property type="project" value="TreeGrafter"/>
</dbReference>
<dbReference type="OrthoDB" id="5804279at2759"/>
<dbReference type="GO" id="GO:0051018">
    <property type="term" value="F:protein kinase A binding"/>
    <property type="evidence" value="ECO:0007669"/>
    <property type="project" value="TreeGrafter"/>
</dbReference>
<dbReference type="InterPro" id="IPR007967">
    <property type="entry name" value="GSKIP_dom"/>
</dbReference>
<reference evidence="3" key="1">
    <citation type="submission" date="2021-10" db="EMBL/GenBank/DDBJ databases">
        <title>Tropical sea cucumber genome reveals ecological adaptation and Cuvierian tubules defense mechanism.</title>
        <authorList>
            <person name="Chen T."/>
        </authorList>
    </citation>
    <scope>NUCLEOTIDE SEQUENCE</scope>
    <source>
        <strain evidence="3">Nanhai2018</strain>
        <tissue evidence="3">Muscle</tissue>
    </source>
</reference>
<dbReference type="GO" id="GO:0060828">
    <property type="term" value="P:regulation of canonical Wnt signaling pathway"/>
    <property type="evidence" value="ECO:0007669"/>
    <property type="project" value="InterPro"/>
</dbReference>
<sequence>MADSADSQTPVEGDIKLMKIEAEAAIREVKYAVEHAEISSELSANDDIAFFNVRTKEGETFCVELSALGYRVIVGNKFDEISSEMNSTYYETIYSLLDKHSPKYRLTFGEALAGKLEGLQKLQEKAANGADHMETEEQKT</sequence>
<accession>A0A9Q1H1K4</accession>
<dbReference type="Pfam" id="PF05303">
    <property type="entry name" value="GSKIP_dom"/>
    <property type="match status" value="1"/>
</dbReference>
<dbReference type="InterPro" id="IPR037395">
    <property type="entry name" value="GSKIP"/>
</dbReference>
<comment type="caution">
    <text evidence="3">The sequence shown here is derived from an EMBL/GenBank/DDBJ whole genome shotgun (WGS) entry which is preliminary data.</text>
</comment>
<proteinExistence type="inferred from homology"/>
<dbReference type="Gene3D" id="3.30.2280.10">
    <property type="entry name" value="Hypothetical protein (hspc210)"/>
    <property type="match status" value="1"/>
</dbReference>
<dbReference type="PANTHER" id="PTHR12490">
    <property type="entry name" value="GSK3B-INTERACTING PROTEIN"/>
    <property type="match status" value="1"/>
</dbReference>
<gene>
    <name evidence="3" type="ORF">HOLleu_24987</name>
</gene>
<dbReference type="GO" id="GO:0019207">
    <property type="term" value="F:kinase regulator activity"/>
    <property type="evidence" value="ECO:0007669"/>
    <property type="project" value="TreeGrafter"/>
</dbReference>
<protein>
    <submittedName>
        <fullName evidence="3">GSK3B-interacting protein</fullName>
    </submittedName>
</protein>
<evidence type="ECO:0000256" key="1">
    <source>
        <dbReference type="ARBA" id="ARBA00009571"/>
    </source>
</evidence>